<keyword evidence="7" id="KW-1185">Reference proteome</keyword>
<sequence length="265" mass="26539">MSIDLLHAALSVGSGVLVGFTLGLVGGGGSVMAVPLMVYVVGVKQPHLAIGTSALAVAANAFAGLVGHARAGNVNWRCGAAFASAGIMGAFAGSSLGKVVDGHRLLALFALLMLVVAGAMFRGRGEEGVEGVVCHRQNLPRVLIFGLGTGALSGFFGIGGGFLIVPALVAATSMPIYRAIGTSLMAVTAFGVTTAANYALSGMLDWALAGTFILGGIGGTVLGTWSSRRLSGAKGLLNTIFASGIVVVALYMLWRSWTALSGGSA</sequence>
<dbReference type="Proteomes" id="UP000753724">
    <property type="component" value="Unassembled WGS sequence"/>
</dbReference>
<comment type="subcellular location">
    <subcellularLocation>
        <location evidence="5">Cell membrane</location>
        <topology evidence="5">Multi-pass membrane protein</topology>
    </subcellularLocation>
    <subcellularLocation>
        <location evidence="1">Membrane</location>
        <topology evidence="1">Multi-pass membrane protein</topology>
    </subcellularLocation>
</comment>
<dbReference type="EMBL" id="JAAAPO010000004">
    <property type="protein sequence ID" value="NBC37194.1"/>
    <property type="molecule type" value="Genomic_DNA"/>
</dbReference>
<accession>A0ABW9XF69</accession>
<feature type="transmembrane region" description="Helical" evidence="5">
    <location>
        <begin position="20"/>
        <end position="41"/>
    </location>
</feature>
<evidence type="ECO:0000313" key="6">
    <source>
        <dbReference type="EMBL" id="NBC37194.1"/>
    </source>
</evidence>
<feature type="transmembrane region" description="Helical" evidence="5">
    <location>
        <begin position="143"/>
        <end position="169"/>
    </location>
</feature>
<feature type="transmembrane region" description="Helical" evidence="5">
    <location>
        <begin position="176"/>
        <end position="200"/>
    </location>
</feature>
<evidence type="ECO:0000256" key="5">
    <source>
        <dbReference type="RuleBase" id="RU363041"/>
    </source>
</evidence>
<keyword evidence="5" id="KW-1003">Cell membrane</keyword>
<dbReference type="InterPro" id="IPR051598">
    <property type="entry name" value="TSUP/Inactive_protease-like"/>
</dbReference>
<dbReference type="Pfam" id="PF01925">
    <property type="entry name" value="TauE"/>
    <property type="match status" value="1"/>
</dbReference>
<evidence type="ECO:0000256" key="1">
    <source>
        <dbReference type="ARBA" id="ARBA00004141"/>
    </source>
</evidence>
<proteinExistence type="inferred from homology"/>
<dbReference type="InterPro" id="IPR002781">
    <property type="entry name" value="TM_pro_TauE-like"/>
</dbReference>
<feature type="transmembrane region" description="Helical" evidence="5">
    <location>
        <begin position="74"/>
        <end position="93"/>
    </location>
</feature>
<feature type="transmembrane region" description="Helical" evidence="5">
    <location>
        <begin position="206"/>
        <end position="224"/>
    </location>
</feature>
<comment type="similarity">
    <text evidence="5">Belongs to the 4-toluene sulfonate uptake permease (TSUP) (TC 2.A.102) family.</text>
</comment>
<name>A0ABW9XF69_9SPHN</name>
<protein>
    <recommendedName>
        <fullName evidence="5">Probable membrane transporter protein</fullName>
    </recommendedName>
</protein>
<comment type="caution">
    <text evidence="6">The sequence shown here is derived from an EMBL/GenBank/DDBJ whole genome shotgun (WGS) entry which is preliminary data.</text>
</comment>
<organism evidence="6 7">
    <name type="scientific">Novosphingobium ovatum</name>
    <dbReference type="NCBI Taxonomy" id="1908523"/>
    <lineage>
        <taxon>Bacteria</taxon>
        <taxon>Pseudomonadati</taxon>
        <taxon>Pseudomonadota</taxon>
        <taxon>Alphaproteobacteria</taxon>
        <taxon>Sphingomonadales</taxon>
        <taxon>Sphingomonadaceae</taxon>
        <taxon>Novosphingobium</taxon>
    </lineage>
</organism>
<evidence type="ECO:0000313" key="7">
    <source>
        <dbReference type="Proteomes" id="UP000753724"/>
    </source>
</evidence>
<dbReference type="RefSeq" id="WP_161719009.1">
    <property type="nucleotide sequence ID" value="NZ_JAAAPO010000004.1"/>
</dbReference>
<reference evidence="7" key="1">
    <citation type="submission" date="2020-01" db="EMBL/GenBank/DDBJ databases">
        <title>Sphingomonas sp. strain CSW-10.</title>
        <authorList>
            <person name="Chen W.-M."/>
        </authorList>
    </citation>
    <scope>NUCLEOTIDE SEQUENCE [LARGE SCALE GENOMIC DNA]</scope>
    <source>
        <strain evidence="7">FSY-8</strain>
    </source>
</reference>
<feature type="transmembrane region" description="Helical" evidence="5">
    <location>
        <begin position="236"/>
        <end position="254"/>
    </location>
</feature>
<evidence type="ECO:0000256" key="4">
    <source>
        <dbReference type="ARBA" id="ARBA00023136"/>
    </source>
</evidence>
<dbReference type="PANTHER" id="PTHR43701:SF2">
    <property type="entry name" value="MEMBRANE TRANSPORTER PROTEIN YJNA-RELATED"/>
    <property type="match status" value="1"/>
</dbReference>
<gene>
    <name evidence="6" type="ORF">GTZ99_11555</name>
</gene>
<keyword evidence="3 5" id="KW-1133">Transmembrane helix</keyword>
<evidence type="ECO:0000256" key="3">
    <source>
        <dbReference type="ARBA" id="ARBA00022989"/>
    </source>
</evidence>
<feature type="transmembrane region" description="Helical" evidence="5">
    <location>
        <begin position="105"/>
        <end position="123"/>
    </location>
</feature>
<feature type="transmembrane region" description="Helical" evidence="5">
    <location>
        <begin position="48"/>
        <end position="68"/>
    </location>
</feature>
<dbReference type="PANTHER" id="PTHR43701">
    <property type="entry name" value="MEMBRANE TRANSPORTER PROTEIN MJ0441-RELATED"/>
    <property type="match status" value="1"/>
</dbReference>
<keyword evidence="4 5" id="KW-0472">Membrane</keyword>
<keyword evidence="2 5" id="KW-0812">Transmembrane</keyword>
<evidence type="ECO:0000256" key="2">
    <source>
        <dbReference type="ARBA" id="ARBA00022692"/>
    </source>
</evidence>